<proteinExistence type="predicted"/>
<dbReference type="AlphaFoldDB" id="A0A1E7R9C1"/>
<dbReference type="GO" id="GO:0005524">
    <property type="term" value="F:ATP binding"/>
    <property type="evidence" value="ECO:0007669"/>
    <property type="project" value="InterPro"/>
</dbReference>
<dbReference type="Proteomes" id="UP000185895">
    <property type="component" value="Unassembled WGS sequence"/>
</dbReference>
<dbReference type="InterPro" id="IPR006935">
    <property type="entry name" value="Helicase/UvrB_N"/>
</dbReference>
<dbReference type="OrthoDB" id="9803459at2"/>
<evidence type="ECO:0000259" key="1">
    <source>
        <dbReference type="PROSITE" id="PS51192"/>
    </source>
</evidence>
<dbReference type="SMART" id="SM00487">
    <property type="entry name" value="DEXDc"/>
    <property type="match status" value="1"/>
</dbReference>
<dbReference type="PROSITE" id="PS51192">
    <property type="entry name" value="HELICASE_ATP_BIND_1"/>
    <property type="match status" value="1"/>
</dbReference>
<name>A0A1E7R9C1_9GAMM</name>
<dbReference type="EMBL" id="MKKK01000023">
    <property type="protein sequence ID" value="OEY95916.1"/>
    <property type="molecule type" value="Genomic_DNA"/>
</dbReference>
<dbReference type="GO" id="GO:0003677">
    <property type="term" value="F:DNA binding"/>
    <property type="evidence" value="ECO:0007669"/>
    <property type="project" value="InterPro"/>
</dbReference>
<comment type="caution">
    <text evidence="2">The sequence shown here is derived from an EMBL/GenBank/DDBJ whole genome shotgun (WGS) entry which is preliminary data.</text>
</comment>
<keyword evidence="3" id="KW-1185">Reference proteome</keyword>
<sequence>MNLVEFFHHPLAQQALMQINVPESILYSLKHPVRSYQFQALKQSIYFFQHDFEYKPSRPYHLMYNMATGSGKTMLMAALMLYLYQQGYRYFLFFVNSSTIMQKTQVNFLDPQNSKYLFKSPMLFNDHELLIKSVENFDEADSEHINIKFTTLQQLHSDLNKSRENALTLEDFKDKKIVLIADEAHHLNSGTKSGEMKGSWESTVLQLLQQHSDNILLEFTATLDADIHQIYQKYQHKVIYQYDLKQFCQAGYSKHIDTLASDFAERERILQALLLNLYREDIAAKHHINLKPVILFKAKRSIKESEQNKRNFHHIIEDLHVSHIEYIEKNATADIIQQIFSYFKGRNISFYEIVSRLKSNFKFEHCLSANNEIEAERNQILLNTLEDLDNPIRAIFAVQKLNEGWDVLNLFDIVRLYEDRDGIKHGKIGKTTLSEAQLIGRGARYYPFELKNSEFSRDQRKFDQQPDHELRILEELYYHTVEDNRYISELRQALISIGLVEDQYKLIQRNLSLKESFKQSVLYQQGLIFLNDKQVLDTQQSCSFIQLGIRKRNFHVSLKSGRGYRLGLLTEDRPDDVTDKVVTDLELTQIPEHTLRYALSEREFFHFQNLKQYFPALTSISEFIQSQHYLMGVSVSVHAQQSIHQLDMQQYIGIVRQFLQQLEHEIKQQVSGFAGTHFTQYPVASIFKDKVIFVEQNSERSEGQEQWLATQDWYAFTANYGTSEEKAFVQMMARQISTLQQNFADIYLIRNERAFKIYDIQGRAFEPDFVLYCQKYVDDQCLIYQVFIEPKGEHLKDKDQWKADFLQCIAEQKQHIQLDHTQYRITALPFYHARNENEFIQELRHVLDIQ</sequence>
<organism evidence="2 3">
    <name type="scientific">Acinetobacter qingfengensis</name>
    <dbReference type="NCBI Taxonomy" id="1262585"/>
    <lineage>
        <taxon>Bacteria</taxon>
        <taxon>Pseudomonadati</taxon>
        <taxon>Pseudomonadota</taxon>
        <taxon>Gammaproteobacteria</taxon>
        <taxon>Moraxellales</taxon>
        <taxon>Moraxellaceae</taxon>
        <taxon>Acinetobacter</taxon>
    </lineage>
</organism>
<dbReference type="RefSeq" id="WP_070069950.1">
    <property type="nucleotide sequence ID" value="NZ_MKKK01000023.1"/>
</dbReference>
<dbReference type="SUPFAM" id="SSF52540">
    <property type="entry name" value="P-loop containing nucleoside triphosphate hydrolases"/>
    <property type="match status" value="2"/>
</dbReference>
<accession>A0A1E7R9C1</accession>
<feature type="domain" description="Helicase ATP-binding" evidence="1">
    <location>
        <begin position="53"/>
        <end position="241"/>
    </location>
</feature>
<protein>
    <submittedName>
        <fullName evidence="2">Type III deoxyribonuclease</fullName>
    </submittedName>
</protein>
<gene>
    <name evidence="2" type="ORF">BJI46_03090</name>
</gene>
<dbReference type="CDD" id="cd18785">
    <property type="entry name" value="SF2_C"/>
    <property type="match status" value="1"/>
</dbReference>
<evidence type="ECO:0000313" key="2">
    <source>
        <dbReference type="EMBL" id="OEY95916.1"/>
    </source>
</evidence>
<evidence type="ECO:0000313" key="3">
    <source>
        <dbReference type="Proteomes" id="UP000185895"/>
    </source>
</evidence>
<dbReference type="Gene3D" id="3.40.50.300">
    <property type="entry name" value="P-loop containing nucleotide triphosphate hydrolases"/>
    <property type="match status" value="1"/>
</dbReference>
<dbReference type="Pfam" id="PF04851">
    <property type="entry name" value="ResIII"/>
    <property type="match status" value="1"/>
</dbReference>
<dbReference type="InterPro" id="IPR027417">
    <property type="entry name" value="P-loop_NTPase"/>
</dbReference>
<reference evidence="2 3" key="1">
    <citation type="submission" date="2016-09" db="EMBL/GenBank/DDBJ databases">
        <authorList>
            <person name="Capua I."/>
            <person name="De Benedictis P."/>
            <person name="Joannis T."/>
            <person name="Lombin L.H."/>
            <person name="Cattoli G."/>
        </authorList>
    </citation>
    <scope>NUCLEOTIDE SEQUENCE [LARGE SCALE GENOMIC DNA]</scope>
    <source>
        <strain evidence="2 3">ANC 4671</strain>
    </source>
</reference>
<dbReference type="GO" id="GO:0016787">
    <property type="term" value="F:hydrolase activity"/>
    <property type="evidence" value="ECO:0007669"/>
    <property type="project" value="InterPro"/>
</dbReference>
<dbReference type="InterPro" id="IPR014001">
    <property type="entry name" value="Helicase_ATP-bd"/>
</dbReference>